<reference evidence="1 2" key="1">
    <citation type="submission" date="2024-01" db="EMBL/GenBank/DDBJ databases">
        <title>The complete chloroplast genome sequence of Lithospermum erythrorhizon: insights into the phylogenetic relationship among Boraginaceae species and the maternal lineages of purple gromwells.</title>
        <authorList>
            <person name="Okada T."/>
            <person name="Watanabe K."/>
        </authorList>
    </citation>
    <scope>NUCLEOTIDE SEQUENCE [LARGE SCALE GENOMIC DNA]</scope>
</reference>
<protein>
    <submittedName>
        <fullName evidence="1">Uncharacterized protein</fullName>
    </submittedName>
</protein>
<comment type="caution">
    <text evidence="1">The sequence shown here is derived from an EMBL/GenBank/DDBJ whole genome shotgun (WGS) entry which is preliminary data.</text>
</comment>
<keyword evidence="2" id="KW-1185">Reference proteome</keyword>
<evidence type="ECO:0000313" key="1">
    <source>
        <dbReference type="EMBL" id="GAA0164572.1"/>
    </source>
</evidence>
<name>A0AAV3QKH3_LITER</name>
<gene>
    <name evidence="1" type="ORF">LIER_20171</name>
</gene>
<dbReference type="AlphaFoldDB" id="A0AAV3QKH3"/>
<sequence length="71" mass="8196">MVDDEGVEDEWLNTKELKTKRFKDTNLEEREEDGRHSSARNPLIGGAMIYIDFEVVAKAFGLQVDKVSMRH</sequence>
<accession>A0AAV3QKH3</accession>
<organism evidence="1 2">
    <name type="scientific">Lithospermum erythrorhizon</name>
    <name type="common">Purple gromwell</name>
    <name type="synonym">Lithospermum officinale var. erythrorhizon</name>
    <dbReference type="NCBI Taxonomy" id="34254"/>
    <lineage>
        <taxon>Eukaryota</taxon>
        <taxon>Viridiplantae</taxon>
        <taxon>Streptophyta</taxon>
        <taxon>Embryophyta</taxon>
        <taxon>Tracheophyta</taxon>
        <taxon>Spermatophyta</taxon>
        <taxon>Magnoliopsida</taxon>
        <taxon>eudicotyledons</taxon>
        <taxon>Gunneridae</taxon>
        <taxon>Pentapetalae</taxon>
        <taxon>asterids</taxon>
        <taxon>lamiids</taxon>
        <taxon>Boraginales</taxon>
        <taxon>Boraginaceae</taxon>
        <taxon>Boraginoideae</taxon>
        <taxon>Lithospermeae</taxon>
        <taxon>Lithospermum</taxon>
    </lineage>
</organism>
<dbReference type="EMBL" id="BAABME010005093">
    <property type="protein sequence ID" value="GAA0164572.1"/>
    <property type="molecule type" value="Genomic_DNA"/>
</dbReference>
<proteinExistence type="predicted"/>
<evidence type="ECO:0000313" key="2">
    <source>
        <dbReference type="Proteomes" id="UP001454036"/>
    </source>
</evidence>
<dbReference type="Proteomes" id="UP001454036">
    <property type="component" value="Unassembled WGS sequence"/>
</dbReference>